<dbReference type="OrthoDB" id="9816088at2"/>
<dbReference type="AlphaFoldDB" id="A0A4U6BSK2"/>
<dbReference type="RefSeq" id="WP_046826937.1">
    <property type="nucleotide sequence ID" value="NZ_LBIA02000001.1"/>
</dbReference>
<evidence type="ECO:0000256" key="1">
    <source>
        <dbReference type="SAM" id="MobiDB-lite"/>
    </source>
</evidence>
<evidence type="ECO:0000313" key="4">
    <source>
        <dbReference type="EMBL" id="TKT72585.1"/>
    </source>
</evidence>
<feature type="region of interest" description="Disordered" evidence="1">
    <location>
        <begin position="163"/>
        <end position="182"/>
    </location>
</feature>
<feature type="domain" description="Tlde1" evidence="3">
    <location>
        <begin position="264"/>
        <end position="368"/>
    </location>
</feature>
<keyword evidence="2" id="KW-0812">Transmembrane</keyword>
<keyword evidence="2" id="KW-1133">Transmembrane helix</keyword>
<evidence type="ECO:0000259" key="3">
    <source>
        <dbReference type="Pfam" id="PF10908"/>
    </source>
</evidence>
<organism evidence="4 5">
    <name type="scientific">Afipia massiliensis</name>
    <dbReference type="NCBI Taxonomy" id="211460"/>
    <lineage>
        <taxon>Bacteria</taxon>
        <taxon>Pseudomonadati</taxon>
        <taxon>Pseudomonadota</taxon>
        <taxon>Alphaproteobacteria</taxon>
        <taxon>Hyphomicrobiales</taxon>
        <taxon>Nitrobacteraceae</taxon>
        <taxon>Afipia</taxon>
    </lineage>
</organism>
<protein>
    <submittedName>
        <fullName evidence="4">DUF2778 domain-containing protein</fullName>
    </submittedName>
</protein>
<feature type="transmembrane region" description="Helical" evidence="2">
    <location>
        <begin position="26"/>
        <end position="46"/>
    </location>
</feature>
<dbReference type="InterPro" id="IPR021225">
    <property type="entry name" value="Tlde1_dom"/>
</dbReference>
<keyword evidence="5" id="KW-1185">Reference proteome</keyword>
<comment type="caution">
    <text evidence="4">The sequence shown here is derived from an EMBL/GenBank/DDBJ whole genome shotgun (WGS) entry which is preliminary data.</text>
</comment>
<proteinExistence type="predicted"/>
<dbReference type="Pfam" id="PF10908">
    <property type="entry name" value="Tlde1_dom"/>
    <property type="match status" value="1"/>
</dbReference>
<gene>
    <name evidence="4" type="ORF">YH63_014750</name>
</gene>
<reference evidence="4" key="1">
    <citation type="submission" date="2019-04" db="EMBL/GenBank/DDBJ databases">
        <title>Whole genome sequencing of cave bacteria.</title>
        <authorList>
            <person name="Gan H.M."/>
            <person name="Barton H."/>
            <person name="Savka M.A."/>
        </authorList>
    </citation>
    <scope>NUCLEOTIDE SEQUENCE [LARGE SCALE GENOMIC DNA]</scope>
    <source>
        <strain evidence="4">LC387</strain>
    </source>
</reference>
<dbReference type="EMBL" id="LBIA02000001">
    <property type="protein sequence ID" value="TKT72585.1"/>
    <property type="molecule type" value="Genomic_DNA"/>
</dbReference>
<dbReference type="STRING" id="211460.YH63_04265"/>
<evidence type="ECO:0000313" key="5">
    <source>
        <dbReference type="Proteomes" id="UP000034832"/>
    </source>
</evidence>
<accession>A0A4U6BSK2</accession>
<dbReference type="Proteomes" id="UP000034832">
    <property type="component" value="Unassembled WGS sequence"/>
</dbReference>
<evidence type="ECO:0000256" key="2">
    <source>
        <dbReference type="SAM" id="Phobius"/>
    </source>
</evidence>
<feature type="region of interest" description="Disordered" evidence="1">
    <location>
        <begin position="1"/>
        <end position="23"/>
    </location>
</feature>
<sequence>MSTSSVARTGYTAHHDGRSSRTSSPLNIVGGAAIAFVTLACGWTLYSNVFGSNPFGAGVDAPATERRVVFAAARPGLDQQAFADRFTALTVADAEPPALTVEQKNYAALLDVTHSLGAPPVMFKPTVVAAPDNQKSAPSRAEIASAPDVALPPTPPARVASVPLPSARPTDFKFPQSRVKPGHSEMVERAKNAALAAMASKTPSLFDKLFGRTTPGPVLAYAGSDGGVMSDGTSATPGGSSEDDKLTAIYDITARTVYMPNGSKLEAHSGLGSKMDDPRYVHVRMHGATPPHIYTLKPREALFHGVAALRLTPVGGEGAIHGRTGLLTHSYLLGPNGDSNGCVSFKDYNAFLKAYQNGEVKRLVVVASMN</sequence>
<name>A0A4U6BSK2_9BRAD</name>
<keyword evidence="2" id="KW-0472">Membrane</keyword>